<dbReference type="RefSeq" id="WP_344385376.1">
    <property type="nucleotide sequence ID" value="NZ_BAAATA010000038.1"/>
</dbReference>
<evidence type="ECO:0000256" key="1">
    <source>
        <dbReference type="ARBA" id="ARBA00010378"/>
    </source>
</evidence>
<dbReference type="Pfam" id="PF00004">
    <property type="entry name" value="AAA"/>
    <property type="match status" value="1"/>
</dbReference>
<dbReference type="PANTHER" id="PTHR43392">
    <property type="entry name" value="AAA-TYPE ATPASE FAMILY PROTEIN / ANKYRIN REPEAT FAMILY PROTEIN"/>
    <property type="match status" value="1"/>
</dbReference>
<organism evidence="6 7">
    <name type="scientific">Streptomyces thermolineatus</name>
    <dbReference type="NCBI Taxonomy" id="44033"/>
    <lineage>
        <taxon>Bacteria</taxon>
        <taxon>Bacillati</taxon>
        <taxon>Actinomycetota</taxon>
        <taxon>Actinomycetes</taxon>
        <taxon>Kitasatosporales</taxon>
        <taxon>Streptomycetaceae</taxon>
        <taxon>Streptomyces</taxon>
    </lineage>
</organism>
<dbReference type="SMART" id="SM00382">
    <property type="entry name" value="AAA"/>
    <property type="match status" value="1"/>
</dbReference>
<sequence>MTPPAPRRFAAHRAVPGGTAVAYETVAAALAAADPGDTVLLAPGVHRERLRLDRDVTLRAATGPQDPADPQAPAAPTDPDGGVSGVVLTAPGTRTGTDAEPDAPVLEVAPGVRAALDGITVRGAAGDRPAVVLSGGACTWTGGGVTDGRLDVLGDATATLRGLTLRGAHLAGVLLRTTGTVRLDDCLLDGITGTGLVAGGDTALEVIGTTVRAVTGSALRVRERARLTLRGSLVEAPGRSGLLVEDEAAVDAADSRLRDCGTEAVRVLGSSPLPPDENRDRNRDRHENGDENREWDRGREAEPGRDGGVRLSGCELTGAGADAVGVTGAGRVELRDCALRDCGGSGVAVGGTARVRLAGVRIVRTGGTALAVREAAVLEAADTDVRDAGANGVLAADEAEVRLTGCSVTGTRYSAVHAGGGATAVADGLRVARSPEHGVHAVASASLELTDARITGCGMSGLDLAGGARARVAGLDVARCHQGVTVSGPQGEAELTDCRVSDVERAAVVLGPGTVRLAGARLLRAGTAALVVGEDARPVVADVDVRDPAGSGIVVAAGSRPRLRDVRVTAAGKNGLVVEPGGGGAFEDVDITAPGYPAVHVGADAAPVLRRVRVRDAEEDLSADPEAAPVTEDCVSLRVANAVWPQPGGGTPHDGAEARGTGAAGDADGGDSSDGADSSDGGDDGDSGDGEDEAESLESLLAELDRLIGLEGVKHDVASLVKLMRMVQRREAAGLAAPPLSRHLVFAGNPGTGKTTVARLYGRILTAVGLLERGHLVEADRSALVGEYVGHTGPKTQRVFQEAMGGVLFIDEAYSLAPAGGGGGNDFAQEAVATLVKLMEDHRDSVVVIVAGYPNEMEHFIDSNPGLASRFNRTLLFEDYSTPELVRIVEQHASAHQYNLTDDARGMLHGYFEHMPRDGRFGNGRSARQVFQAMTERQAYRVAEIELPTQDDLVTLCALDVPELDVPAEPAPPGRAGSPAALTTAAGGTAG</sequence>
<dbReference type="InterPro" id="IPR027417">
    <property type="entry name" value="P-loop_NTPase"/>
</dbReference>
<evidence type="ECO:0000256" key="3">
    <source>
        <dbReference type="ARBA" id="ARBA00022840"/>
    </source>
</evidence>
<dbReference type="InterPro" id="IPR003959">
    <property type="entry name" value="ATPase_AAA_core"/>
</dbReference>
<evidence type="ECO:0000256" key="4">
    <source>
        <dbReference type="SAM" id="MobiDB-lite"/>
    </source>
</evidence>
<dbReference type="CDD" id="cd00009">
    <property type="entry name" value="AAA"/>
    <property type="match status" value="1"/>
</dbReference>
<dbReference type="Gene3D" id="2.160.20.10">
    <property type="entry name" value="Single-stranded right-handed beta-helix, Pectin lyase-like"/>
    <property type="match status" value="2"/>
</dbReference>
<dbReference type="PRINTS" id="PR00819">
    <property type="entry name" value="CBXCFQXSUPER"/>
</dbReference>
<protein>
    <submittedName>
        <fullName evidence="6">Right-handed parallel beta-helix repeat-containing protein</fullName>
    </submittedName>
</protein>
<dbReference type="EMBL" id="BAAATA010000038">
    <property type="protein sequence ID" value="GAA2505591.1"/>
    <property type="molecule type" value="Genomic_DNA"/>
</dbReference>
<dbReference type="Pfam" id="PF13229">
    <property type="entry name" value="Beta_helix"/>
    <property type="match status" value="1"/>
</dbReference>
<dbReference type="InterPro" id="IPR050773">
    <property type="entry name" value="CbxX/CfxQ_RuBisCO_ESX"/>
</dbReference>
<dbReference type="Proteomes" id="UP001501358">
    <property type="component" value="Unassembled WGS sequence"/>
</dbReference>
<dbReference type="Gene3D" id="3.40.50.300">
    <property type="entry name" value="P-loop containing nucleotide triphosphate hydrolases"/>
    <property type="match status" value="1"/>
</dbReference>
<comment type="caution">
    <text evidence="6">The sequence shown here is derived from an EMBL/GenBank/DDBJ whole genome shotgun (WGS) entry which is preliminary data.</text>
</comment>
<dbReference type="PANTHER" id="PTHR43392:SF2">
    <property type="entry name" value="AAA-TYPE ATPASE FAMILY PROTEIN _ ANKYRIN REPEAT FAMILY PROTEIN"/>
    <property type="match status" value="1"/>
</dbReference>
<feature type="region of interest" description="Disordered" evidence="4">
    <location>
        <begin position="60"/>
        <end position="102"/>
    </location>
</feature>
<dbReference type="InterPro" id="IPR006626">
    <property type="entry name" value="PbH1"/>
</dbReference>
<keyword evidence="3" id="KW-0067">ATP-binding</keyword>
<dbReference type="SUPFAM" id="SSF52540">
    <property type="entry name" value="P-loop containing nucleoside triphosphate hydrolases"/>
    <property type="match status" value="1"/>
</dbReference>
<evidence type="ECO:0000313" key="7">
    <source>
        <dbReference type="Proteomes" id="UP001501358"/>
    </source>
</evidence>
<feature type="compositionally biased region" description="Low complexity" evidence="4">
    <location>
        <begin position="60"/>
        <end position="81"/>
    </location>
</feature>
<feature type="compositionally biased region" description="Low complexity" evidence="4">
    <location>
        <begin position="974"/>
        <end position="991"/>
    </location>
</feature>
<proteinExistence type="inferred from homology"/>
<dbReference type="InterPro" id="IPR012334">
    <property type="entry name" value="Pectin_lyas_fold"/>
</dbReference>
<dbReference type="InterPro" id="IPR003593">
    <property type="entry name" value="AAA+_ATPase"/>
</dbReference>
<feature type="region of interest" description="Disordered" evidence="4">
    <location>
        <begin position="643"/>
        <end position="695"/>
    </location>
</feature>
<dbReference type="InterPro" id="IPR011050">
    <property type="entry name" value="Pectin_lyase_fold/virulence"/>
</dbReference>
<dbReference type="InterPro" id="IPR000641">
    <property type="entry name" value="CbxX/CfxQ"/>
</dbReference>
<dbReference type="SUPFAM" id="SSF51126">
    <property type="entry name" value="Pectin lyase-like"/>
    <property type="match status" value="2"/>
</dbReference>
<gene>
    <name evidence="6" type="ORF">GCM10010406_47800</name>
</gene>
<dbReference type="SMART" id="SM00710">
    <property type="entry name" value="PbH1"/>
    <property type="match status" value="13"/>
</dbReference>
<dbReference type="InterPro" id="IPR041627">
    <property type="entry name" value="AAA_lid_6"/>
</dbReference>
<feature type="region of interest" description="Disordered" evidence="4">
    <location>
        <begin position="965"/>
        <end position="991"/>
    </location>
</feature>
<dbReference type="InterPro" id="IPR039448">
    <property type="entry name" value="Beta_helix"/>
</dbReference>
<keyword evidence="7" id="KW-1185">Reference proteome</keyword>
<keyword evidence="2" id="KW-0547">Nucleotide-binding</keyword>
<comment type="similarity">
    <text evidence="1">Belongs to the CbxX/CfxQ family.</text>
</comment>
<feature type="compositionally biased region" description="Basic and acidic residues" evidence="4">
    <location>
        <begin position="276"/>
        <end position="308"/>
    </location>
</feature>
<dbReference type="Gene3D" id="1.10.8.60">
    <property type="match status" value="1"/>
</dbReference>
<feature type="domain" description="AAA+ ATPase" evidence="5">
    <location>
        <begin position="740"/>
        <end position="881"/>
    </location>
</feature>
<evidence type="ECO:0000256" key="2">
    <source>
        <dbReference type="ARBA" id="ARBA00022741"/>
    </source>
</evidence>
<reference evidence="6 7" key="1">
    <citation type="journal article" date="2019" name="Int. J. Syst. Evol. Microbiol.">
        <title>The Global Catalogue of Microorganisms (GCM) 10K type strain sequencing project: providing services to taxonomists for standard genome sequencing and annotation.</title>
        <authorList>
            <consortium name="The Broad Institute Genomics Platform"/>
            <consortium name="The Broad Institute Genome Sequencing Center for Infectious Disease"/>
            <person name="Wu L."/>
            <person name="Ma J."/>
        </authorList>
    </citation>
    <scope>NUCLEOTIDE SEQUENCE [LARGE SCALE GENOMIC DNA]</scope>
    <source>
        <strain evidence="6 7">JCM 6307</strain>
    </source>
</reference>
<dbReference type="Pfam" id="PF17866">
    <property type="entry name" value="AAA_lid_6"/>
    <property type="match status" value="1"/>
</dbReference>
<accession>A0ABN3MNW9</accession>
<evidence type="ECO:0000259" key="5">
    <source>
        <dbReference type="SMART" id="SM00382"/>
    </source>
</evidence>
<name>A0ABN3MNW9_9ACTN</name>
<feature type="compositionally biased region" description="Acidic residues" evidence="4">
    <location>
        <begin position="680"/>
        <end position="695"/>
    </location>
</feature>
<evidence type="ECO:0000313" key="6">
    <source>
        <dbReference type="EMBL" id="GAA2505591.1"/>
    </source>
</evidence>
<feature type="region of interest" description="Disordered" evidence="4">
    <location>
        <begin position="266"/>
        <end position="310"/>
    </location>
</feature>